<dbReference type="FunFam" id="2.170.130.10:FF:000003">
    <property type="entry name" value="SusC/RagA family TonB-linked outer membrane protein"/>
    <property type="match status" value="1"/>
</dbReference>
<keyword evidence="3 7" id="KW-1134">Transmembrane beta strand</keyword>
<keyword evidence="2 7" id="KW-0813">Transport</keyword>
<dbReference type="InterPro" id="IPR008969">
    <property type="entry name" value="CarboxyPept-like_regulatory"/>
</dbReference>
<comment type="similarity">
    <text evidence="7">Belongs to the TonB-dependent receptor family.</text>
</comment>
<evidence type="ECO:0000259" key="9">
    <source>
        <dbReference type="Pfam" id="PF07715"/>
    </source>
</evidence>
<evidence type="ECO:0000256" key="6">
    <source>
        <dbReference type="ARBA" id="ARBA00023237"/>
    </source>
</evidence>
<evidence type="ECO:0000313" key="13">
    <source>
        <dbReference type="Proteomes" id="UP000183766"/>
    </source>
</evidence>
<dbReference type="NCBIfam" id="TIGR04056">
    <property type="entry name" value="OMP_RagA_SusC"/>
    <property type="match status" value="1"/>
</dbReference>
<dbReference type="Pfam" id="PF07715">
    <property type="entry name" value="Plug"/>
    <property type="match status" value="1"/>
</dbReference>
<comment type="subcellular location">
    <subcellularLocation>
        <location evidence="1 7">Cell outer membrane</location>
        <topology evidence="1 7">Multi-pass membrane protein</topology>
    </subcellularLocation>
</comment>
<feature type="domain" description="TonB-dependent receptor plug" evidence="9">
    <location>
        <begin position="122"/>
        <end position="229"/>
    </location>
</feature>
<evidence type="ECO:0000313" key="12">
    <source>
        <dbReference type="Proteomes" id="UP000183040"/>
    </source>
</evidence>
<dbReference type="InterPro" id="IPR023996">
    <property type="entry name" value="TonB-dep_OMP_SusC/RagA"/>
</dbReference>
<keyword evidence="4 7" id="KW-0812">Transmembrane</keyword>
<dbReference type="SUPFAM" id="SSF56935">
    <property type="entry name" value="Porins"/>
    <property type="match status" value="1"/>
</dbReference>
<evidence type="ECO:0000256" key="8">
    <source>
        <dbReference type="SAM" id="SignalP"/>
    </source>
</evidence>
<dbReference type="SUPFAM" id="SSF49464">
    <property type="entry name" value="Carboxypeptidase regulatory domain-like"/>
    <property type="match status" value="1"/>
</dbReference>
<keyword evidence="5 7" id="KW-0472">Membrane</keyword>
<reference evidence="12 13" key="1">
    <citation type="submission" date="2016-10" db="EMBL/GenBank/DDBJ databases">
        <authorList>
            <person name="de Groot N.N."/>
        </authorList>
    </citation>
    <scope>NUCLEOTIDE SEQUENCE [LARGE SCALE GENOMIC DNA]</scope>
    <source>
        <strain evidence="11 13">NLAE-zl-C202</strain>
        <strain evidence="10 12">NLAE-zl-G339</strain>
    </source>
</reference>
<proteinExistence type="inferred from homology"/>
<evidence type="ECO:0000256" key="1">
    <source>
        <dbReference type="ARBA" id="ARBA00004571"/>
    </source>
</evidence>
<evidence type="ECO:0000256" key="3">
    <source>
        <dbReference type="ARBA" id="ARBA00022452"/>
    </source>
</evidence>
<evidence type="ECO:0000256" key="7">
    <source>
        <dbReference type="PROSITE-ProRule" id="PRU01360"/>
    </source>
</evidence>
<accession>A0A174G6D3</accession>
<evidence type="ECO:0000256" key="2">
    <source>
        <dbReference type="ARBA" id="ARBA00022448"/>
    </source>
</evidence>
<dbReference type="AlphaFoldDB" id="A0A174G6D3"/>
<dbReference type="Proteomes" id="UP000183766">
    <property type="component" value="Unassembled WGS sequence"/>
</dbReference>
<dbReference type="InterPro" id="IPR023997">
    <property type="entry name" value="TonB-dep_OMP_SusC/RagA_CS"/>
</dbReference>
<dbReference type="NCBIfam" id="TIGR04057">
    <property type="entry name" value="SusC_RagA_signa"/>
    <property type="match status" value="1"/>
</dbReference>
<feature type="signal peptide" evidence="8">
    <location>
        <begin position="1"/>
        <end position="28"/>
    </location>
</feature>
<evidence type="ECO:0000256" key="4">
    <source>
        <dbReference type="ARBA" id="ARBA00022692"/>
    </source>
</evidence>
<dbReference type="Pfam" id="PF13715">
    <property type="entry name" value="CarbopepD_reg_2"/>
    <property type="match status" value="1"/>
</dbReference>
<evidence type="ECO:0000256" key="5">
    <source>
        <dbReference type="ARBA" id="ARBA00023136"/>
    </source>
</evidence>
<dbReference type="PROSITE" id="PS52016">
    <property type="entry name" value="TONB_DEPENDENT_REC_3"/>
    <property type="match status" value="1"/>
</dbReference>
<dbReference type="InterPro" id="IPR037066">
    <property type="entry name" value="Plug_dom_sf"/>
</dbReference>
<evidence type="ECO:0000313" key="11">
    <source>
        <dbReference type="EMBL" id="SFM60019.1"/>
    </source>
</evidence>
<gene>
    <name evidence="10" type="ORF">SAMN04487924_106109</name>
    <name evidence="11" type="ORF">SAMN05216250_10787</name>
</gene>
<dbReference type="InterPro" id="IPR012910">
    <property type="entry name" value="Plug_dom"/>
</dbReference>
<dbReference type="GO" id="GO:0009279">
    <property type="term" value="C:cell outer membrane"/>
    <property type="evidence" value="ECO:0007669"/>
    <property type="project" value="UniProtKB-SubCell"/>
</dbReference>
<evidence type="ECO:0000313" key="10">
    <source>
        <dbReference type="EMBL" id="SEA44349.1"/>
    </source>
</evidence>
<dbReference type="Gene3D" id="2.170.130.10">
    <property type="entry name" value="TonB-dependent receptor, plug domain"/>
    <property type="match status" value="1"/>
</dbReference>
<dbReference type="InterPro" id="IPR039426">
    <property type="entry name" value="TonB-dep_rcpt-like"/>
</dbReference>
<dbReference type="Gene3D" id="2.60.40.1120">
    <property type="entry name" value="Carboxypeptidase-like, regulatory domain"/>
    <property type="match status" value="1"/>
</dbReference>
<feature type="chain" id="PRO_5014251298" evidence="8">
    <location>
        <begin position="29"/>
        <end position="1058"/>
    </location>
</feature>
<name>A0A174G6D3_9BACE</name>
<dbReference type="InterPro" id="IPR036942">
    <property type="entry name" value="Beta-barrel_TonB_sf"/>
</dbReference>
<dbReference type="EMBL" id="FOUM01000007">
    <property type="protein sequence ID" value="SFM60019.1"/>
    <property type="molecule type" value="Genomic_DNA"/>
</dbReference>
<dbReference type="Gene3D" id="2.40.170.20">
    <property type="entry name" value="TonB-dependent receptor, beta-barrel domain"/>
    <property type="match status" value="1"/>
</dbReference>
<keyword evidence="8" id="KW-0732">Signal</keyword>
<dbReference type="EMBL" id="FNRP01000006">
    <property type="protein sequence ID" value="SEA44349.1"/>
    <property type="molecule type" value="Genomic_DNA"/>
</dbReference>
<keyword evidence="6 7" id="KW-0998">Cell outer membrane</keyword>
<dbReference type="Proteomes" id="UP000183040">
    <property type="component" value="Unassembled WGS sequence"/>
</dbReference>
<sequence length="1058" mass="118415">MNKLTRLKRCKRCISTLMLMCCSLLAWAQNTVTGTVLDESNLEVIGANVKEKGTANGAITDMNGVFHLKVSNLQKAVLQISFMGYEPQEVPLNGRKQLKIILKETANELQEVTVVAYGTQKKETLTGAISAVNNEALIRSPNASVANSLAGQITGLSSVQTSGQPGQEDPKVFIRGVGSLTESASSPLILVDGIERSFYQMDPNEIESVTVLKDASATAVFGVRGANGVILVTTRRGKEGKAKISVNSSVGIQMPTRMLEMADSYTYATLRNEIITNDKPNATENDLVFNNYAVERFRLNDEPIMYPSIDWRKYLLNKTSMQTQHNLNISGGTKDIRYFISLGFLYQNGLLKQFEGVGYDNNYKYKRYNYRANLDFNVTKTTTLKIGIGGIVGNRNEPMINDATNSIWTLINQTTPFSSPGVIDGQLIVTPEERFDNKINLGNSALPKCYGTGYSTAINNTMNLDLLLNQKLDFITKGLSAEIKGAYNTSYGFTKKRKGQVEQFMPFYQSSLEDPSLGYDSPDFNKNIVYKIKGENKSLQYEETSSRARDWYLEASLRYNRKFGFHNVGGLFLYNQSKKYYPAQWVGVPSAYIGFVGRLTYDYKSRYMAEVNFGYNGSENFAPGKRFGAFPAGSIGYILSEEAFMKKQKVVDYLKFRASVGLVGNDNLGNNRFLFLPDSYDVNLSGVDGWNNNKYGFNFGYNSKALILGALEKRLGNPNVTWETALKQNYGLDVHFLKSRLKISLDYFLEERKDILINRKTVPLLTGLTSSILPAVNMGKVKNRGYEVEVRWNDKIGQVQYNVQANVSYSKNKIIFQDEVEPNEPYMWRTGNPVGTLFGYVADGFYTEADFGENGKLVAGLPDPGVSVKPGDVKYRDLNGDEEITSDDQTIIGNPTRPAYTFGLNYGINYKGFFLTMNWTGAAQRSLLLDGAFREPFGNGKIRGLMQFHADTRWTPETANTATTPRFTETNAVYNMRSSSLWVRDGSYLKLKNVTIGYNFTDKKMLKKLGIQQLGIKLTGYNLLTFDKFDIMDPECNPNNADSYPIIKIYNLGINLTF</sequence>
<organism evidence="10 12">
    <name type="scientific">Bacteroides xylanisolvens</name>
    <dbReference type="NCBI Taxonomy" id="371601"/>
    <lineage>
        <taxon>Bacteria</taxon>
        <taxon>Pseudomonadati</taxon>
        <taxon>Bacteroidota</taxon>
        <taxon>Bacteroidia</taxon>
        <taxon>Bacteroidales</taxon>
        <taxon>Bacteroidaceae</taxon>
        <taxon>Bacteroides</taxon>
    </lineage>
</organism>
<protein>
    <submittedName>
        <fullName evidence="10">TonB-linked outer membrane protein, SusC/RagA family</fullName>
    </submittedName>
</protein>